<dbReference type="EMBL" id="FTOH01000008">
    <property type="protein sequence ID" value="SIT04670.1"/>
    <property type="molecule type" value="Genomic_DNA"/>
</dbReference>
<dbReference type="AlphaFoldDB" id="A0A1N7P282"/>
<sequence length="346" mass="39937">MFYFPIKLRERRGPTPTKGPDFSKAKPLRINIAGTEISLRAPKNSSPIDYAYPRQEAAPYYDLPDAPDNTPHKDKWYCDLSDEERKERDYYEQTKLPRLRINNDGAPGWNIQVLTGRAWDFYGPWFSGTLATVHMTIFLNRRMEQPIGSYFNPRVFELALMDVISEGYGMHNKARVWRVPVDWQPSTQSTLPMVSYKAERKREIRGVPHEVEDEYEIVFPVTDDILARANLTFMRKHRWRPDGSDFEDIEKWTSSEPMRTLIRQIIDSVEVKLSPESQAQLERAQAGLTDTALTKDFAPIDIEAYLKNKAEMSEAEAAKQQAAAETTEKEIQPENLSSIEHGSDKF</sequence>
<accession>A0A1N7P282</accession>
<organism evidence="2 3">
    <name type="scientific">Thalassolituus maritimus</name>
    <dbReference type="NCBI Taxonomy" id="484498"/>
    <lineage>
        <taxon>Bacteria</taxon>
        <taxon>Pseudomonadati</taxon>
        <taxon>Pseudomonadota</taxon>
        <taxon>Gammaproteobacteria</taxon>
        <taxon>Oceanospirillales</taxon>
        <taxon>Oceanospirillaceae</taxon>
        <taxon>Thalassolituus</taxon>
    </lineage>
</organism>
<evidence type="ECO:0000313" key="2">
    <source>
        <dbReference type="EMBL" id="SIT04670.1"/>
    </source>
</evidence>
<proteinExistence type="predicted"/>
<gene>
    <name evidence="2" type="ORF">SAMN05421686_10889</name>
</gene>
<keyword evidence="3" id="KW-1185">Reference proteome</keyword>
<dbReference type="OrthoDB" id="5727024at2"/>
<protein>
    <submittedName>
        <fullName evidence="2">Uncharacterized protein</fullName>
    </submittedName>
</protein>
<dbReference type="STRING" id="484498.SAMN05421686_10889"/>
<evidence type="ECO:0000313" key="3">
    <source>
        <dbReference type="Proteomes" id="UP000185639"/>
    </source>
</evidence>
<reference evidence="3" key="1">
    <citation type="submission" date="2017-01" db="EMBL/GenBank/DDBJ databases">
        <authorList>
            <person name="Varghese N."/>
            <person name="Submissions S."/>
        </authorList>
    </citation>
    <scope>NUCLEOTIDE SEQUENCE [LARGE SCALE GENOMIC DNA]</scope>
    <source>
        <strain evidence="3">DSM 24913</strain>
    </source>
</reference>
<feature type="region of interest" description="Disordered" evidence="1">
    <location>
        <begin position="311"/>
        <end position="346"/>
    </location>
</feature>
<dbReference type="RefSeq" id="WP_076516860.1">
    <property type="nucleotide sequence ID" value="NZ_FTOH01000008.1"/>
</dbReference>
<evidence type="ECO:0000256" key="1">
    <source>
        <dbReference type="SAM" id="MobiDB-lite"/>
    </source>
</evidence>
<name>A0A1N7P282_9GAMM</name>
<dbReference type="Proteomes" id="UP000185639">
    <property type="component" value="Unassembled WGS sequence"/>
</dbReference>